<proteinExistence type="predicted"/>
<dbReference type="AlphaFoldDB" id="X6LWQ2"/>
<evidence type="ECO:0008006" key="3">
    <source>
        <dbReference type="Google" id="ProtNLM"/>
    </source>
</evidence>
<dbReference type="SUPFAM" id="SSF69572">
    <property type="entry name" value="Activating enzymes of the ubiquitin-like proteins"/>
    <property type="match status" value="1"/>
</dbReference>
<reference evidence="1 2" key="1">
    <citation type="journal article" date="2013" name="Curr. Biol.">
        <title>The Genome of the Foraminiferan Reticulomyxa filosa.</title>
        <authorList>
            <person name="Glockner G."/>
            <person name="Hulsmann N."/>
            <person name="Schleicher M."/>
            <person name="Noegel A.A."/>
            <person name="Eichinger L."/>
            <person name="Gallinger C."/>
            <person name="Pawlowski J."/>
            <person name="Sierra R."/>
            <person name="Euteneuer U."/>
            <person name="Pillet L."/>
            <person name="Moustafa A."/>
            <person name="Platzer M."/>
            <person name="Groth M."/>
            <person name="Szafranski K."/>
            <person name="Schliwa M."/>
        </authorList>
    </citation>
    <scope>NUCLEOTIDE SEQUENCE [LARGE SCALE GENOMIC DNA]</scope>
</reference>
<feature type="non-terminal residue" evidence="1">
    <location>
        <position position="1"/>
    </location>
</feature>
<name>X6LWQ2_RETFI</name>
<sequence length="397" mass="46482">IIIIIIIIIIKCITKILSIVLESHPTNDRTDFYIYHEQLKIFKELQHFIDSFDLKTQDVEKRAHLPCLAILGQYTQKWMEKHEGKLPSNFLEQQEFKDGIREQLGDDENVDDSIQWAFQCYNKPRIDRDVMEVLTDKKGEVLTKDSSHFWICVRALRDFMEHEGKGFLPVSTNIPDITTDPKSYVTLKNIYKERANKDRDTILKYVHKHLEHLGKPKTDIADEFVDRFVRNCRDLKVVRTRSVADEYSNPDLEHIQEQYIDWTALEEGKNEDENEEVEKPFDPKNINWYWAFRSLDQFVNQFKRLPGISKDQVEDDVQQLVTIQTDLFQKIGLDQEVIPECLQEMARFGGSEIHNTAAFMGGVAAQAVMKIILQQFFEFNHTFVFNGIYCSAAVVRP</sequence>
<organism evidence="1 2">
    <name type="scientific">Reticulomyxa filosa</name>
    <dbReference type="NCBI Taxonomy" id="46433"/>
    <lineage>
        <taxon>Eukaryota</taxon>
        <taxon>Sar</taxon>
        <taxon>Rhizaria</taxon>
        <taxon>Retaria</taxon>
        <taxon>Foraminifera</taxon>
        <taxon>Monothalamids</taxon>
        <taxon>Reticulomyxidae</taxon>
        <taxon>Reticulomyxa</taxon>
    </lineage>
</organism>
<dbReference type="OMA" id="KLITHQY"/>
<evidence type="ECO:0000313" key="2">
    <source>
        <dbReference type="Proteomes" id="UP000023152"/>
    </source>
</evidence>
<gene>
    <name evidence="1" type="ORF">RFI_31831</name>
</gene>
<keyword evidence="2" id="KW-1185">Reference proteome</keyword>
<comment type="caution">
    <text evidence="1">The sequence shown here is derived from an EMBL/GenBank/DDBJ whole genome shotgun (WGS) entry which is preliminary data.</text>
</comment>
<dbReference type="EMBL" id="ASPP01027973">
    <property type="protein sequence ID" value="ETO05567.1"/>
    <property type="molecule type" value="Genomic_DNA"/>
</dbReference>
<dbReference type="Proteomes" id="UP000023152">
    <property type="component" value="Unassembled WGS sequence"/>
</dbReference>
<dbReference type="OrthoDB" id="1708823at2759"/>
<dbReference type="GO" id="GO:0008641">
    <property type="term" value="F:ubiquitin-like modifier activating enzyme activity"/>
    <property type="evidence" value="ECO:0007669"/>
    <property type="project" value="InterPro"/>
</dbReference>
<protein>
    <recommendedName>
        <fullName evidence="3">NEDD8-activating enzyme E1 regulatory subunit</fullName>
    </recommendedName>
</protein>
<dbReference type="Gene3D" id="3.40.50.720">
    <property type="entry name" value="NAD(P)-binding Rossmann-like Domain"/>
    <property type="match status" value="1"/>
</dbReference>
<evidence type="ECO:0000313" key="1">
    <source>
        <dbReference type="EMBL" id="ETO05567.1"/>
    </source>
</evidence>
<dbReference type="InterPro" id="IPR035985">
    <property type="entry name" value="Ubiquitin-activating_enz"/>
</dbReference>
<accession>X6LWQ2</accession>